<feature type="chain" id="PRO_5025397751" evidence="1">
    <location>
        <begin position="24"/>
        <end position="184"/>
    </location>
</feature>
<reference evidence="2 3" key="1">
    <citation type="submission" date="2020-02" db="EMBL/GenBank/DDBJ databases">
        <title>Draft genome sequence of Haematococcus lacustris strain NIES-144.</title>
        <authorList>
            <person name="Morimoto D."/>
            <person name="Nakagawa S."/>
            <person name="Yoshida T."/>
            <person name="Sawayama S."/>
        </authorList>
    </citation>
    <scope>NUCLEOTIDE SEQUENCE [LARGE SCALE GENOMIC DNA]</scope>
    <source>
        <strain evidence="2 3">NIES-144</strain>
    </source>
</reference>
<evidence type="ECO:0000313" key="2">
    <source>
        <dbReference type="EMBL" id="GFH24106.1"/>
    </source>
</evidence>
<name>A0A699ZZ43_HAELA</name>
<gene>
    <name evidence="2" type="ORF">HaLaN_21833</name>
</gene>
<sequence>MPLPMLLIFWACFGVLLSPLGHAQYVLTDMLKAYVPTDQMTIVCTVVWPPFVMPPNSPEAGYQLDLWMATARWLQDIPYQVLSQPDMATAKGALLLPRSHPRHCDILASHYVANSADLEAGIRPSMDTYRGGYQLVVRSKQASPVDQWKFIKVFKWDLWGLRPACFHASFDPLHHIPLHDLVVV</sequence>
<feature type="signal peptide" evidence="1">
    <location>
        <begin position="1"/>
        <end position="23"/>
    </location>
</feature>
<keyword evidence="1" id="KW-0732">Signal</keyword>
<proteinExistence type="predicted"/>
<protein>
    <submittedName>
        <fullName evidence="2">Glutamate [NMDA] receptor subunit 1</fullName>
    </submittedName>
</protein>
<evidence type="ECO:0000256" key="1">
    <source>
        <dbReference type="SAM" id="SignalP"/>
    </source>
</evidence>
<evidence type="ECO:0000313" key="3">
    <source>
        <dbReference type="Proteomes" id="UP000485058"/>
    </source>
</evidence>
<accession>A0A699ZZ43</accession>
<organism evidence="2 3">
    <name type="scientific">Haematococcus lacustris</name>
    <name type="common">Green alga</name>
    <name type="synonym">Haematococcus pluvialis</name>
    <dbReference type="NCBI Taxonomy" id="44745"/>
    <lineage>
        <taxon>Eukaryota</taxon>
        <taxon>Viridiplantae</taxon>
        <taxon>Chlorophyta</taxon>
        <taxon>core chlorophytes</taxon>
        <taxon>Chlorophyceae</taxon>
        <taxon>CS clade</taxon>
        <taxon>Chlamydomonadales</taxon>
        <taxon>Haematococcaceae</taxon>
        <taxon>Haematococcus</taxon>
    </lineage>
</organism>
<dbReference type="AlphaFoldDB" id="A0A699ZZ43"/>
<keyword evidence="3" id="KW-1185">Reference proteome</keyword>
<comment type="caution">
    <text evidence="2">The sequence shown here is derived from an EMBL/GenBank/DDBJ whole genome shotgun (WGS) entry which is preliminary data.</text>
</comment>
<dbReference type="EMBL" id="BLLF01002444">
    <property type="protein sequence ID" value="GFH24106.1"/>
    <property type="molecule type" value="Genomic_DNA"/>
</dbReference>
<dbReference type="Proteomes" id="UP000485058">
    <property type="component" value="Unassembled WGS sequence"/>
</dbReference>
<keyword evidence="2" id="KW-0675">Receptor</keyword>